<evidence type="ECO:0000313" key="3">
    <source>
        <dbReference type="Proteomes" id="UP001227126"/>
    </source>
</evidence>
<accession>A0ABT7FH51</accession>
<name>A0ABT7FH51_9RHOB</name>
<organism evidence="2 3">
    <name type="scientific">Sedimentitalea xiamensis</name>
    <dbReference type="NCBI Taxonomy" id="3050037"/>
    <lineage>
        <taxon>Bacteria</taxon>
        <taxon>Pseudomonadati</taxon>
        <taxon>Pseudomonadota</taxon>
        <taxon>Alphaproteobacteria</taxon>
        <taxon>Rhodobacterales</taxon>
        <taxon>Paracoccaceae</taxon>
        <taxon>Sedimentitalea</taxon>
    </lineage>
</organism>
<dbReference type="Gene3D" id="2.30.30.40">
    <property type="entry name" value="SH3 Domains"/>
    <property type="match status" value="1"/>
</dbReference>
<gene>
    <name evidence="2" type="ORF">QO034_15240</name>
</gene>
<sequence>MALLTPGQAEAQMGPDYWKVSGVASDDYLNIRSGPGTGYRVLARAPNGAVFRNLGCRGTGNDRWCHLETPDGTVTGWAAGRFLSESGAPGHGNISGSNDVPELHVRSSGEVEVRYASGCTALYNPAGRRITAGASCSREQLSRAHDAVEGYMREQAGSDNHSGNTAAMEVNLSGSGLITNDRSIVTGSIRGHKEGHYALLLIGAGASCTGSIDHAPGSVGSQTSSIHCTNGAHGSAILNQNGLLTFSLTNGTAGFVKF</sequence>
<dbReference type="Proteomes" id="UP001227126">
    <property type="component" value="Unassembled WGS sequence"/>
</dbReference>
<keyword evidence="3" id="KW-1185">Reference proteome</keyword>
<evidence type="ECO:0000313" key="2">
    <source>
        <dbReference type="EMBL" id="MDK3074452.1"/>
    </source>
</evidence>
<dbReference type="EMBL" id="JASNJE010000020">
    <property type="protein sequence ID" value="MDK3074452.1"/>
    <property type="molecule type" value="Genomic_DNA"/>
</dbReference>
<evidence type="ECO:0000259" key="1">
    <source>
        <dbReference type="Pfam" id="PF08239"/>
    </source>
</evidence>
<dbReference type="Pfam" id="PF08239">
    <property type="entry name" value="SH3_3"/>
    <property type="match status" value="1"/>
</dbReference>
<protein>
    <submittedName>
        <fullName evidence="2">SH3 domain-containing protein</fullName>
    </submittedName>
</protein>
<dbReference type="InterPro" id="IPR003646">
    <property type="entry name" value="SH3-like_bac-type"/>
</dbReference>
<comment type="caution">
    <text evidence="2">The sequence shown here is derived from an EMBL/GenBank/DDBJ whole genome shotgun (WGS) entry which is preliminary data.</text>
</comment>
<proteinExistence type="predicted"/>
<reference evidence="2 3" key="1">
    <citation type="submission" date="2023-05" db="EMBL/GenBank/DDBJ databases">
        <title>Sedimentitalea sp. nov. JM2-8.</title>
        <authorList>
            <person name="Huang J."/>
        </authorList>
    </citation>
    <scope>NUCLEOTIDE SEQUENCE [LARGE SCALE GENOMIC DNA]</scope>
    <source>
        <strain evidence="2 3">JM2-8</strain>
    </source>
</reference>
<feature type="domain" description="SH3b" evidence="1">
    <location>
        <begin position="28"/>
        <end position="84"/>
    </location>
</feature>